<reference evidence="5 6" key="1">
    <citation type="submission" date="2019-12" db="EMBL/GenBank/DDBJ databases">
        <title>Snethiella sp. nov. sp. isolated from sea sand.</title>
        <authorList>
            <person name="Kim J."/>
            <person name="Jeong S.E."/>
            <person name="Jung H.S."/>
            <person name="Jeon C.O."/>
        </authorList>
    </citation>
    <scope>NUCLEOTIDE SEQUENCE [LARGE SCALE GENOMIC DNA]</scope>
    <source>
        <strain evidence="5 6">DP05</strain>
    </source>
</reference>
<dbReference type="FunFam" id="3.40.50.300:FF:000133">
    <property type="entry name" value="Spermidine/putrescine import ATP-binding protein PotA"/>
    <property type="match status" value="1"/>
</dbReference>
<dbReference type="SMART" id="SM00382">
    <property type="entry name" value="AAA"/>
    <property type="match status" value="1"/>
</dbReference>
<dbReference type="InterPro" id="IPR050093">
    <property type="entry name" value="ABC_SmlMolc_Importer"/>
</dbReference>
<dbReference type="GO" id="GO:0043190">
    <property type="term" value="C:ATP-binding cassette (ABC) transporter complex"/>
    <property type="evidence" value="ECO:0007669"/>
    <property type="project" value="InterPro"/>
</dbReference>
<dbReference type="SUPFAM" id="SSF52540">
    <property type="entry name" value="P-loop containing nucleoside triphosphate hydrolases"/>
    <property type="match status" value="1"/>
</dbReference>
<keyword evidence="2" id="KW-0547">Nucleotide-binding</keyword>
<keyword evidence="1" id="KW-0813">Transport</keyword>
<sequence length="358" mass="38697">MAIAIELQNITRAYGTVNALDNVSLKIEAGEFFTLLGPSGSGKSTLLKIIGGFEEPTGGSVLFNGEDVTSLSANQRPSNTVFQDLALFPHMSVGQNVAYGLQIQRVPKSEIVERVIDALDLVGLSGFEDRNVNLLSGGQRQRVALARSLIMEPGVLLLDEPLTGLDEQLRQQMRDEFGYLHEKTGATFILVTHNQDEALSLSNRMAIMKGGQLVQVDPPTTFFEHPKNSFVAGFMGMDCLIKPDRVSMENGSPVATVGDTRITAVNNAEIVPGRDYVLAIRPDQIRFEAGGASGPTSIKVTVKTIRYRGLFYDIHAEFSNGEQLLMTHPVEGAGNLPATGEVVNISFSPGAPLILLQE</sequence>
<keyword evidence="6" id="KW-1185">Reference proteome</keyword>
<gene>
    <name evidence="5" type="ORF">GQE98_04230</name>
</gene>
<dbReference type="GO" id="GO:0022857">
    <property type="term" value="F:transmembrane transporter activity"/>
    <property type="evidence" value="ECO:0007669"/>
    <property type="project" value="InterPro"/>
</dbReference>
<comment type="caution">
    <text evidence="5">The sequence shown here is derived from an EMBL/GenBank/DDBJ whole genome shotgun (WGS) entry which is preliminary data.</text>
</comment>
<dbReference type="Pfam" id="PF08402">
    <property type="entry name" value="TOBE_2"/>
    <property type="match status" value="1"/>
</dbReference>
<name>A0A6L8W479_9PROT</name>
<organism evidence="5 6">
    <name type="scientific">Sneathiella litorea</name>
    <dbReference type="NCBI Taxonomy" id="2606216"/>
    <lineage>
        <taxon>Bacteria</taxon>
        <taxon>Pseudomonadati</taxon>
        <taxon>Pseudomonadota</taxon>
        <taxon>Alphaproteobacteria</taxon>
        <taxon>Sneathiellales</taxon>
        <taxon>Sneathiellaceae</taxon>
        <taxon>Sneathiella</taxon>
    </lineage>
</organism>
<dbReference type="InterPro" id="IPR003439">
    <property type="entry name" value="ABC_transporter-like_ATP-bd"/>
</dbReference>
<dbReference type="InterPro" id="IPR003593">
    <property type="entry name" value="AAA+_ATPase"/>
</dbReference>
<evidence type="ECO:0000256" key="2">
    <source>
        <dbReference type="ARBA" id="ARBA00022741"/>
    </source>
</evidence>
<evidence type="ECO:0000313" key="6">
    <source>
        <dbReference type="Proteomes" id="UP000476030"/>
    </source>
</evidence>
<dbReference type="GO" id="GO:0005524">
    <property type="term" value="F:ATP binding"/>
    <property type="evidence" value="ECO:0007669"/>
    <property type="project" value="UniProtKB-KW"/>
</dbReference>
<dbReference type="PANTHER" id="PTHR42781:SF4">
    <property type="entry name" value="SPERMIDINE_PUTRESCINE IMPORT ATP-BINDING PROTEIN POTA"/>
    <property type="match status" value="1"/>
</dbReference>
<dbReference type="SUPFAM" id="SSF50331">
    <property type="entry name" value="MOP-like"/>
    <property type="match status" value="1"/>
</dbReference>
<feature type="domain" description="ABC transporter" evidence="4">
    <location>
        <begin position="5"/>
        <end position="235"/>
    </location>
</feature>
<dbReference type="PROSITE" id="PS00211">
    <property type="entry name" value="ABC_TRANSPORTER_1"/>
    <property type="match status" value="1"/>
</dbReference>
<dbReference type="Proteomes" id="UP000476030">
    <property type="component" value="Unassembled WGS sequence"/>
</dbReference>
<evidence type="ECO:0000256" key="1">
    <source>
        <dbReference type="ARBA" id="ARBA00022448"/>
    </source>
</evidence>
<keyword evidence="3 5" id="KW-0067">ATP-binding</keyword>
<accession>A0A6L8W479</accession>
<dbReference type="PANTHER" id="PTHR42781">
    <property type="entry name" value="SPERMIDINE/PUTRESCINE IMPORT ATP-BINDING PROTEIN POTA"/>
    <property type="match status" value="1"/>
</dbReference>
<dbReference type="GO" id="GO:0016887">
    <property type="term" value="F:ATP hydrolysis activity"/>
    <property type="evidence" value="ECO:0007669"/>
    <property type="project" value="InterPro"/>
</dbReference>
<dbReference type="GO" id="GO:0015847">
    <property type="term" value="P:putrescine transport"/>
    <property type="evidence" value="ECO:0007669"/>
    <property type="project" value="UniProtKB-ARBA"/>
</dbReference>
<evidence type="ECO:0000313" key="5">
    <source>
        <dbReference type="EMBL" id="MZR29838.1"/>
    </source>
</evidence>
<dbReference type="InterPro" id="IPR017871">
    <property type="entry name" value="ABC_transporter-like_CS"/>
</dbReference>
<dbReference type="InterPro" id="IPR013611">
    <property type="entry name" value="Transp-assoc_OB_typ2"/>
</dbReference>
<evidence type="ECO:0000259" key="4">
    <source>
        <dbReference type="PROSITE" id="PS50893"/>
    </source>
</evidence>
<dbReference type="EMBL" id="WTUW01000001">
    <property type="protein sequence ID" value="MZR29838.1"/>
    <property type="molecule type" value="Genomic_DNA"/>
</dbReference>
<evidence type="ECO:0000256" key="3">
    <source>
        <dbReference type="ARBA" id="ARBA00022840"/>
    </source>
</evidence>
<dbReference type="RefSeq" id="WP_161314385.1">
    <property type="nucleotide sequence ID" value="NZ_WTUW01000001.1"/>
</dbReference>
<proteinExistence type="predicted"/>
<protein>
    <submittedName>
        <fullName evidence="5">ATP-binding cassette domain-containing protein</fullName>
    </submittedName>
</protein>
<dbReference type="Pfam" id="PF00005">
    <property type="entry name" value="ABC_tran"/>
    <property type="match status" value="1"/>
</dbReference>
<dbReference type="InterPro" id="IPR027417">
    <property type="entry name" value="P-loop_NTPase"/>
</dbReference>
<dbReference type="InterPro" id="IPR008995">
    <property type="entry name" value="Mo/tungstate-bd_C_term_dom"/>
</dbReference>
<dbReference type="AlphaFoldDB" id="A0A6L8W479"/>
<dbReference type="Gene3D" id="3.40.50.300">
    <property type="entry name" value="P-loop containing nucleotide triphosphate hydrolases"/>
    <property type="match status" value="1"/>
</dbReference>
<dbReference type="PROSITE" id="PS50893">
    <property type="entry name" value="ABC_TRANSPORTER_2"/>
    <property type="match status" value="1"/>
</dbReference>